<feature type="coiled-coil region" evidence="1">
    <location>
        <begin position="142"/>
        <end position="169"/>
    </location>
</feature>
<organism evidence="2 3">
    <name type="scientific">Cryptosporidium xiaoi</name>
    <dbReference type="NCBI Taxonomy" id="659607"/>
    <lineage>
        <taxon>Eukaryota</taxon>
        <taxon>Sar</taxon>
        <taxon>Alveolata</taxon>
        <taxon>Apicomplexa</taxon>
        <taxon>Conoidasida</taxon>
        <taxon>Coccidia</taxon>
        <taxon>Eucoccidiorida</taxon>
        <taxon>Eimeriorina</taxon>
        <taxon>Cryptosporidiidae</taxon>
        <taxon>Cryptosporidium</taxon>
    </lineage>
</organism>
<keyword evidence="1" id="KW-0175">Coiled coil</keyword>
<name>A0AAV9XUQ5_9CRYT</name>
<keyword evidence="3" id="KW-1185">Reference proteome</keyword>
<evidence type="ECO:0000313" key="3">
    <source>
        <dbReference type="Proteomes" id="UP001311799"/>
    </source>
</evidence>
<dbReference type="AlphaFoldDB" id="A0AAV9XUQ5"/>
<gene>
    <name evidence="2" type="ORF">RS030_4587</name>
</gene>
<accession>A0AAV9XUQ5</accession>
<protein>
    <submittedName>
        <fullName evidence="2">Uncharacterized protein</fullName>
    </submittedName>
</protein>
<evidence type="ECO:0000313" key="2">
    <source>
        <dbReference type="EMBL" id="KAK6588480.1"/>
    </source>
</evidence>
<proteinExistence type="predicted"/>
<sequence length="215" mass="25314">MDIYPDPSSICDDNDLKSHDSLAFIDDVSEEERRMVDELIKDEILNTISRNKDDGINIYYQELVNGNIFKEKRDLSTDKGQHSLPRNEPYIFDSPKDDALNSLKDIGKEIQYNNVYMSNLQLLKENGEILWDKEKERLVSYKKILDNKKKNLEKKLKKKKMERKERQISFYVDHLSPLLEDTDRLRRSNIKLFRAISLGNKSFSELIQRANSNIP</sequence>
<evidence type="ECO:0000256" key="1">
    <source>
        <dbReference type="SAM" id="Coils"/>
    </source>
</evidence>
<reference evidence="2 3" key="1">
    <citation type="submission" date="2023-10" db="EMBL/GenBank/DDBJ databases">
        <title>Comparative genomics analysis reveals potential genetic determinants of host preference in Cryptosporidium xiaoi.</title>
        <authorList>
            <person name="Xiao L."/>
            <person name="Li J."/>
        </authorList>
    </citation>
    <scope>NUCLEOTIDE SEQUENCE [LARGE SCALE GENOMIC DNA]</scope>
    <source>
        <strain evidence="2 3">52996</strain>
    </source>
</reference>
<dbReference type="Proteomes" id="UP001311799">
    <property type="component" value="Unassembled WGS sequence"/>
</dbReference>
<comment type="caution">
    <text evidence="2">The sequence shown here is derived from an EMBL/GenBank/DDBJ whole genome shotgun (WGS) entry which is preliminary data.</text>
</comment>
<dbReference type="EMBL" id="JAWDEY010000032">
    <property type="protein sequence ID" value="KAK6588480.1"/>
    <property type="molecule type" value="Genomic_DNA"/>
</dbReference>